<proteinExistence type="predicted"/>
<dbReference type="EMBL" id="BGPR01000257">
    <property type="protein sequence ID" value="GBM08458.1"/>
    <property type="molecule type" value="Genomic_DNA"/>
</dbReference>
<organism evidence="2 3">
    <name type="scientific">Araneus ventricosus</name>
    <name type="common">Orbweaver spider</name>
    <name type="synonym">Epeira ventricosa</name>
    <dbReference type="NCBI Taxonomy" id="182803"/>
    <lineage>
        <taxon>Eukaryota</taxon>
        <taxon>Metazoa</taxon>
        <taxon>Ecdysozoa</taxon>
        <taxon>Arthropoda</taxon>
        <taxon>Chelicerata</taxon>
        <taxon>Arachnida</taxon>
        <taxon>Araneae</taxon>
        <taxon>Araneomorphae</taxon>
        <taxon>Entelegynae</taxon>
        <taxon>Araneoidea</taxon>
        <taxon>Araneidae</taxon>
        <taxon>Araneus</taxon>
    </lineage>
</organism>
<sequence length="111" mass="12331">MCPRKRKSSGLRSGERGGHATGPPRPIHRAGYVTFKKCRDSIVLKPHVSLDGERNNLQQTGKHLFQEATVCCVGQTVWQDVTTRIPAQIFTDVRGDDLLMLDALLFSASRV</sequence>
<dbReference type="OrthoDB" id="8356369at2759"/>
<evidence type="ECO:0000256" key="1">
    <source>
        <dbReference type="SAM" id="MobiDB-lite"/>
    </source>
</evidence>
<dbReference type="AlphaFoldDB" id="A0A4Y2CXK8"/>
<feature type="region of interest" description="Disordered" evidence="1">
    <location>
        <begin position="1"/>
        <end position="28"/>
    </location>
</feature>
<accession>A0A4Y2CXK8</accession>
<reference evidence="2 3" key="1">
    <citation type="journal article" date="2019" name="Sci. Rep.">
        <title>Orb-weaving spider Araneus ventricosus genome elucidates the spidroin gene catalogue.</title>
        <authorList>
            <person name="Kono N."/>
            <person name="Nakamura H."/>
            <person name="Ohtoshi R."/>
            <person name="Moran D.A.P."/>
            <person name="Shinohara A."/>
            <person name="Yoshida Y."/>
            <person name="Fujiwara M."/>
            <person name="Mori M."/>
            <person name="Tomita M."/>
            <person name="Arakawa K."/>
        </authorList>
    </citation>
    <scope>NUCLEOTIDE SEQUENCE [LARGE SCALE GENOMIC DNA]</scope>
</reference>
<gene>
    <name evidence="2" type="ORF">AVEN_267724_1</name>
</gene>
<comment type="caution">
    <text evidence="2">The sequence shown here is derived from an EMBL/GenBank/DDBJ whole genome shotgun (WGS) entry which is preliminary data.</text>
</comment>
<name>A0A4Y2CXK8_ARAVE</name>
<dbReference type="Proteomes" id="UP000499080">
    <property type="component" value="Unassembled WGS sequence"/>
</dbReference>
<keyword evidence="3" id="KW-1185">Reference proteome</keyword>
<protein>
    <submittedName>
        <fullName evidence="2">Uncharacterized protein</fullName>
    </submittedName>
</protein>
<evidence type="ECO:0000313" key="2">
    <source>
        <dbReference type="EMBL" id="GBM08458.1"/>
    </source>
</evidence>
<evidence type="ECO:0000313" key="3">
    <source>
        <dbReference type="Proteomes" id="UP000499080"/>
    </source>
</evidence>